<feature type="transmembrane region" description="Helical" evidence="17">
    <location>
        <begin position="148"/>
        <end position="168"/>
    </location>
</feature>
<keyword evidence="15 17" id="KW-0472">Membrane</keyword>
<feature type="transmembrane region" description="Helical" evidence="17">
    <location>
        <begin position="447"/>
        <end position="468"/>
    </location>
</feature>
<dbReference type="GO" id="GO:0003954">
    <property type="term" value="F:NADH dehydrogenase activity"/>
    <property type="evidence" value="ECO:0007669"/>
    <property type="project" value="TreeGrafter"/>
</dbReference>
<geneLocation type="mitochondrion" evidence="21"/>
<feature type="transmembrane region" description="Helical" evidence="17">
    <location>
        <begin position="369"/>
        <end position="394"/>
    </location>
</feature>
<feature type="domain" description="NADH:quinone oxidoreductase/Mrp antiporter transmembrane" evidence="18">
    <location>
        <begin position="103"/>
        <end position="375"/>
    </location>
</feature>
<evidence type="ECO:0000259" key="18">
    <source>
        <dbReference type="Pfam" id="PF00361"/>
    </source>
</evidence>
<dbReference type="EC" id="7.1.1.2" evidence="3 17"/>
<comment type="subcellular location">
    <subcellularLocation>
        <location evidence="2">Mitochondrion inner membrane</location>
        <topology evidence="2">Multi-pass membrane protein</topology>
    </subcellularLocation>
</comment>
<keyword evidence="9" id="KW-1278">Translocase</keyword>
<dbReference type="EMBL" id="MG923500">
    <property type="protein sequence ID" value="AZL93303.1"/>
    <property type="molecule type" value="Genomic_DNA"/>
</dbReference>
<evidence type="ECO:0000256" key="5">
    <source>
        <dbReference type="ARBA" id="ARBA00022448"/>
    </source>
</evidence>
<evidence type="ECO:0000259" key="20">
    <source>
        <dbReference type="Pfam" id="PF06455"/>
    </source>
</evidence>
<feature type="transmembrane region" description="Helical" evidence="17">
    <location>
        <begin position="474"/>
        <end position="493"/>
    </location>
</feature>
<protein>
    <recommendedName>
        <fullName evidence="4 17">NADH-ubiquinone oxidoreductase chain 5</fullName>
        <ecNumber evidence="3 17">7.1.1.2</ecNumber>
    </recommendedName>
</protein>
<dbReference type="InterPro" id="IPR001516">
    <property type="entry name" value="Proton_antipo_N"/>
</dbReference>
<keyword evidence="12 17" id="KW-0520">NAD</keyword>
<feature type="transmembrane region" description="Helical" evidence="17">
    <location>
        <begin position="295"/>
        <end position="314"/>
    </location>
</feature>
<evidence type="ECO:0000256" key="17">
    <source>
        <dbReference type="RuleBase" id="RU003404"/>
    </source>
</evidence>
<dbReference type="PRINTS" id="PR01434">
    <property type="entry name" value="NADHDHGNASE5"/>
</dbReference>
<keyword evidence="11 17" id="KW-1133">Transmembrane helix</keyword>
<feature type="transmembrane region" description="Helical" evidence="17">
    <location>
        <begin position="326"/>
        <end position="348"/>
    </location>
</feature>
<evidence type="ECO:0000256" key="1">
    <source>
        <dbReference type="ARBA" id="ARBA00003257"/>
    </source>
</evidence>
<evidence type="ECO:0000256" key="13">
    <source>
        <dbReference type="ARBA" id="ARBA00023075"/>
    </source>
</evidence>
<keyword evidence="6" id="KW-0679">Respiratory chain</keyword>
<evidence type="ECO:0000256" key="16">
    <source>
        <dbReference type="ARBA" id="ARBA00049551"/>
    </source>
</evidence>
<feature type="transmembrane region" description="Helical" evidence="17">
    <location>
        <begin position="414"/>
        <end position="435"/>
    </location>
</feature>
<feature type="transmembrane region" description="Helical" evidence="17">
    <location>
        <begin position="238"/>
        <end position="256"/>
    </location>
</feature>
<dbReference type="PANTHER" id="PTHR42829">
    <property type="entry name" value="NADH-UBIQUINONE OXIDOREDUCTASE CHAIN 5"/>
    <property type="match status" value="1"/>
</dbReference>
<evidence type="ECO:0000256" key="7">
    <source>
        <dbReference type="ARBA" id="ARBA00022692"/>
    </source>
</evidence>
<evidence type="ECO:0000256" key="3">
    <source>
        <dbReference type="ARBA" id="ARBA00012944"/>
    </source>
</evidence>
<keyword evidence="8" id="KW-0999">Mitochondrion inner membrane</keyword>
<dbReference type="PANTHER" id="PTHR42829:SF2">
    <property type="entry name" value="NADH-UBIQUINONE OXIDOREDUCTASE CHAIN 5"/>
    <property type="match status" value="1"/>
</dbReference>
<organism evidence="21">
    <name type="scientific">Hypsicera sp. ZJUH_2016019</name>
    <dbReference type="NCBI Taxonomy" id="2491161"/>
    <lineage>
        <taxon>Eukaryota</taxon>
        <taxon>Metazoa</taxon>
        <taxon>Ecdysozoa</taxon>
        <taxon>Arthropoda</taxon>
        <taxon>Hexapoda</taxon>
        <taxon>Insecta</taxon>
        <taxon>Pterygota</taxon>
        <taxon>Neoptera</taxon>
        <taxon>Endopterygota</taxon>
        <taxon>Hymenoptera</taxon>
        <taxon>Apocrita</taxon>
        <taxon>Ichneumonoidea</taxon>
        <taxon>Ichneumonidae</taxon>
        <taxon>Metopiinae</taxon>
        <taxon>Hypsicera</taxon>
    </lineage>
</organism>
<feature type="domain" description="NADH dehydrogenase subunit 5 C-terminal" evidence="20">
    <location>
        <begin position="384"/>
        <end position="559"/>
    </location>
</feature>
<dbReference type="InterPro" id="IPR010934">
    <property type="entry name" value="NADH_DH_su5_C"/>
</dbReference>
<feature type="transmembrane region" description="Helical" evidence="17">
    <location>
        <begin position="208"/>
        <end position="226"/>
    </location>
</feature>
<dbReference type="Pfam" id="PF06455">
    <property type="entry name" value="NADH5_C"/>
    <property type="match status" value="1"/>
</dbReference>
<keyword evidence="13 17" id="KW-0830">Ubiquinone</keyword>
<evidence type="ECO:0000256" key="4">
    <source>
        <dbReference type="ARBA" id="ARBA00021096"/>
    </source>
</evidence>
<keyword evidence="10" id="KW-0249">Electron transport</keyword>
<feature type="transmembrane region" description="Helical" evidence="17">
    <location>
        <begin position="262"/>
        <end position="283"/>
    </location>
</feature>
<dbReference type="GO" id="GO:0005743">
    <property type="term" value="C:mitochondrial inner membrane"/>
    <property type="evidence" value="ECO:0007669"/>
    <property type="project" value="UniProtKB-SubCell"/>
</dbReference>
<feature type="transmembrane region" description="Helical" evidence="17">
    <location>
        <begin position="109"/>
        <end position="128"/>
    </location>
</feature>
<dbReference type="GO" id="GO:0042773">
    <property type="term" value="P:ATP synthesis coupled electron transport"/>
    <property type="evidence" value="ECO:0007669"/>
    <property type="project" value="InterPro"/>
</dbReference>
<comment type="similarity">
    <text evidence="17">Belongs to the complex I subunit 5 family.</text>
</comment>
<feature type="transmembrane region" description="Helical" evidence="17">
    <location>
        <begin position="505"/>
        <end position="523"/>
    </location>
</feature>
<keyword evidence="14 17" id="KW-0496">Mitochondrion</keyword>
<name>A0A3Q8U9V3_9HYME</name>
<feature type="transmembrane region" description="Helical" evidence="17">
    <location>
        <begin position="47"/>
        <end position="74"/>
    </location>
</feature>
<evidence type="ECO:0000313" key="21">
    <source>
        <dbReference type="EMBL" id="AZL93303.1"/>
    </source>
</evidence>
<evidence type="ECO:0000256" key="11">
    <source>
        <dbReference type="ARBA" id="ARBA00022989"/>
    </source>
</evidence>
<dbReference type="Pfam" id="PF00662">
    <property type="entry name" value="Proton_antipo_N"/>
    <property type="match status" value="1"/>
</dbReference>
<evidence type="ECO:0000259" key="19">
    <source>
        <dbReference type="Pfam" id="PF00662"/>
    </source>
</evidence>
<accession>A0A3Q8U9V3</accession>
<comment type="function">
    <text evidence="1">Core subunit of the mitochondrial membrane respiratory chain NADH dehydrogenase (Complex I) that is believed to belong to the minimal assembly required for catalysis. Complex I functions in the transfer of electrons from NADH to the respiratory chain. The immediate electron acceptor for the enzyme is believed to be ubiquinone.</text>
</comment>
<feature type="transmembrane region" description="Helical" evidence="17">
    <location>
        <begin position="86"/>
        <end position="102"/>
    </location>
</feature>
<feature type="transmembrane region" description="Helical" evidence="17">
    <location>
        <begin position="543"/>
        <end position="559"/>
    </location>
</feature>
<dbReference type="GO" id="GO:0015990">
    <property type="term" value="P:electron transport coupled proton transport"/>
    <property type="evidence" value="ECO:0007669"/>
    <property type="project" value="TreeGrafter"/>
</dbReference>
<evidence type="ECO:0000256" key="14">
    <source>
        <dbReference type="ARBA" id="ARBA00023128"/>
    </source>
</evidence>
<gene>
    <name evidence="21" type="primary">nad5</name>
</gene>
<evidence type="ECO:0000256" key="10">
    <source>
        <dbReference type="ARBA" id="ARBA00022982"/>
    </source>
</evidence>
<keyword evidence="7 17" id="KW-0812">Transmembrane</keyword>
<evidence type="ECO:0000256" key="12">
    <source>
        <dbReference type="ARBA" id="ARBA00023027"/>
    </source>
</evidence>
<proteinExistence type="inferred from homology"/>
<comment type="catalytic activity">
    <reaction evidence="16 17">
        <text>a ubiquinone + NADH + 5 H(+)(in) = a ubiquinol + NAD(+) + 4 H(+)(out)</text>
        <dbReference type="Rhea" id="RHEA:29091"/>
        <dbReference type="Rhea" id="RHEA-COMP:9565"/>
        <dbReference type="Rhea" id="RHEA-COMP:9566"/>
        <dbReference type="ChEBI" id="CHEBI:15378"/>
        <dbReference type="ChEBI" id="CHEBI:16389"/>
        <dbReference type="ChEBI" id="CHEBI:17976"/>
        <dbReference type="ChEBI" id="CHEBI:57540"/>
        <dbReference type="ChEBI" id="CHEBI:57945"/>
        <dbReference type="EC" id="7.1.1.2"/>
    </reaction>
</comment>
<dbReference type="InterPro" id="IPR001750">
    <property type="entry name" value="ND/Mrp_TM"/>
</dbReference>
<dbReference type="Pfam" id="PF00361">
    <property type="entry name" value="Proton_antipo_M"/>
    <property type="match status" value="1"/>
</dbReference>
<evidence type="ECO:0000256" key="2">
    <source>
        <dbReference type="ARBA" id="ARBA00004448"/>
    </source>
</evidence>
<evidence type="ECO:0000256" key="8">
    <source>
        <dbReference type="ARBA" id="ARBA00022792"/>
    </source>
</evidence>
<dbReference type="AlphaFoldDB" id="A0A3Q8U9V3"/>
<evidence type="ECO:0000256" key="9">
    <source>
        <dbReference type="ARBA" id="ARBA00022967"/>
    </source>
</evidence>
<dbReference type="GO" id="GO:0008137">
    <property type="term" value="F:NADH dehydrogenase (ubiquinone) activity"/>
    <property type="evidence" value="ECO:0007669"/>
    <property type="project" value="UniProtKB-EC"/>
</dbReference>
<evidence type="ECO:0000256" key="15">
    <source>
        <dbReference type="ARBA" id="ARBA00023136"/>
    </source>
</evidence>
<dbReference type="InterPro" id="IPR003945">
    <property type="entry name" value="NU5C-like"/>
</dbReference>
<sequence length="560" mass="65450">MIFYKYIFFMFLTSLSVFILSLMFLINKMVLIMELSFTKLSTVKMEYLILFDWISLMFISIVLMISSMVLIYSLEYMEGDNFLERFMYLVILFVISMIFMIISPNMMSILLGWDGLGLISYSLVIYFQNENSFNSGMVTVLTNRIGDMMILIMMGFMLTMGSWSMMYLNNLSDLLIMMIIIAAFTKSAQIPFSSWLPLAMAAPTPVSSLVHSSTLVTAGVYLLIRFNYLYLDEKLNKILMFMSVMTLLLSGLSANFEIDLKKIIALSTLSQLGVMIFCLSLNLMINSLFHLMTHALFKSVLFMCAGVIIHNMLGNQDIRLINMVTFNMPIVSMIFNCASFSLCGMPFLSGFYSKDMILELFLMSSYNKMMFLVLFISMGFTVMYSIRLIFYAFIKFPKVIMFNNLKSLGSLMTWSMMILYFNSIFMGAILSWELFSMKNMIYLTISVKVFIFKIMFMGLLMGMLIMKFFSSFKFLKLMIFFMSFFFMMWFLPVIYSKYVHKNLKLSNKMIMIVEMGWVEVYLGKIMNLKFLKMMYLMELVDKQMFYFLNYIVYLIMILIY</sequence>
<feature type="domain" description="NADH-Ubiquinone oxidoreductase (complex I) chain 5 N-terminal" evidence="19">
    <location>
        <begin position="40"/>
        <end position="87"/>
    </location>
</feature>
<feature type="transmembrane region" description="Helical" evidence="17">
    <location>
        <begin position="6"/>
        <end position="26"/>
    </location>
</feature>
<comment type="function">
    <text evidence="17">Core subunit of the mitochondrial membrane respiratory chain NADH dehydrogenase (Complex I) which catalyzes electron transfer from NADH through the respiratory chain, using ubiquinone as an electron acceptor. Essential for the catalytic activity and assembly of complex I.</text>
</comment>
<feature type="transmembrane region" description="Helical" evidence="17">
    <location>
        <begin position="175"/>
        <end position="196"/>
    </location>
</feature>
<evidence type="ECO:0000256" key="6">
    <source>
        <dbReference type="ARBA" id="ARBA00022660"/>
    </source>
</evidence>
<reference evidence="21" key="1">
    <citation type="journal article" date="2018" name="Mol. Phylogenet. Evol.">
        <title>Mitochondrial phylogenomics of the Hymenoptera.</title>
        <authorList>
            <person name="Tang P."/>
            <person name="Zhu J.C."/>
            <person name="Zheng B.Y."/>
            <person name="Wei S.J."/>
            <person name="Sharkey M."/>
            <person name="Chen X.X."/>
            <person name="Vogler A.P."/>
        </authorList>
    </citation>
    <scope>NUCLEOTIDE SEQUENCE</scope>
</reference>
<keyword evidence="5 17" id="KW-0813">Transport</keyword>